<reference evidence="1" key="1">
    <citation type="submission" date="2018-02" db="EMBL/GenBank/DDBJ databases">
        <title>Rhizophora mucronata_Transcriptome.</title>
        <authorList>
            <person name="Meera S.P."/>
            <person name="Sreeshan A."/>
            <person name="Augustine A."/>
        </authorList>
    </citation>
    <scope>NUCLEOTIDE SEQUENCE</scope>
    <source>
        <tissue evidence="1">Leaf</tissue>
    </source>
</reference>
<accession>A0A2P2NP71</accession>
<evidence type="ECO:0000313" key="1">
    <source>
        <dbReference type="EMBL" id="MBX44204.1"/>
    </source>
</evidence>
<name>A0A2P2NP71_RHIMU</name>
<proteinExistence type="predicted"/>
<sequence>MGRSPKSLSCGSDLLLLVPKFFSGPSFYWLSVI</sequence>
<dbReference type="EMBL" id="GGEC01063720">
    <property type="protein sequence ID" value="MBX44204.1"/>
    <property type="molecule type" value="Transcribed_RNA"/>
</dbReference>
<dbReference type="AlphaFoldDB" id="A0A2P2NP71"/>
<organism evidence="1">
    <name type="scientific">Rhizophora mucronata</name>
    <name type="common">Asiatic mangrove</name>
    <dbReference type="NCBI Taxonomy" id="61149"/>
    <lineage>
        <taxon>Eukaryota</taxon>
        <taxon>Viridiplantae</taxon>
        <taxon>Streptophyta</taxon>
        <taxon>Embryophyta</taxon>
        <taxon>Tracheophyta</taxon>
        <taxon>Spermatophyta</taxon>
        <taxon>Magnoliopsida</taxon>
        <taxon>eudicotyledons</taxon>
        <taxon>Gunneridae</taxon>
        <taxon>Pentapetalae</taxon>
        <taxon>rosids</taxon>
        <taxon>fabids</taxon>
        <taxon>Malpighiales</taxon>
        <taxon>Rhizophoraceae</taxon>
        <taxon>Rhizophora</taxon>
    </lineage>
</organism>
<protein>
    <submittedName>
        <fullName evidence="1">Uncharacterized protein</fullName>
    </submittedName>
</protein>